<sequence>MEILRYTAFSADPAGGNPAGVVLDATGADDGAMLAVAADLGYSETAFLVPREPGCVDVRYFSPLAEVPFCGHATIAAAVAHSRRHGPGHLAFDTAAGRVEVSTSVGADGTHTAALVSVPPRTAPLTDGDLDALLAALRWRRADLDPALPPRVGYAGAWHPILAAGTRARLADLDYDFAALAGLMAARDWTTVNLLLRESATVFHSRNPFPPGGVVEDPATGAAAAALGGYLRELGLVGPPVTLTVRQGEDLGRPGVLTVTVPAEAGGGITVAGTAVPID</sequence>
<dbReference type="PANTHER" id="PTHR13774:SF39">
    <property type="entry name" value="BIOSYNTHESIS PROTEIN, PUTATIVE-RELATED"/>
    <property type="match status" value="1"/>
</dbReference>
<dbReference type="PANTHER" id="PTHR13774">
    <property type="entry name" value="PHENAZINE BIOSYNTHESIS PROTEIN"/>
    <property type="match status" value="1"/>
</dbReference>
<dbReference type="Proteomes" id="UP000323454">
    <property type="component" value="Unassembled WGS sequence"/>
</dbReference>
<dbReference type="RefSeq" id="WP_149848015.1">
    <property type="nucleotide sequence ID" value="NZ_VUOB01000005.1"/>
</dbReference>
<evidence type="ECO:0000313" key="5">
    <source>
        <dbReference type="Proteomes" id="UP000323454"/>
    </source>
</evidence>
<evidence type="ECO:0000313" key="4">
    <source>
        <dbReference type="EMBL" id="KAA2265730.1"/>
    </source>
</evidence>
<comment type="caution">
    <text evidence="4">The sequence shown here is derived from an EMBL/GenBank/DDBJ whole genome shotgun (WGS) entry which is preliminary data.</text>
</comment>
<dbReference type="NCBIfam" id="TIGR00654">
    <property type="entry name" value="PhzF_family"/>
    <property type="match status" value="1"/>
</dbReference>
<dbReference type="GO" id="GO:0016853">
    <property type="term" value="F:isomerase activity"/>
    <property type="evidence" value="ECO:0007669"/>
    <property type="project" value="UniProtKB-KW"/>
</dbReference>
<proteinExistence type="inferred from homology"/>
<dbReference type="SUPFAM" id="SSF54506">
    <property type="entry name" value="Diaminopimelate epimerase-like"/>
    <property type="match status" value="1"/>
</dbReference>
<dbReference type="Gene3D" id="3.10.310.10">
    <property type="entry name" value="Diaminopimelate Epimerase, Chain A, domain 1"/>
    <property type="match status" value="2"/>
</dbReference>
<organism evidence="4 5">
    <name type="scientific">Solihabitans fulvus</name>
    <dbReference type="NCBI Taxonomy" id="1892852"/>
    <lineage>
        <taxon>Bacteria</taxon>
        <taxon>Bacillati</taxon>
        <taxon>Actinomycetota</taxon>
        <taxon>Actinomycetes</taxon>
        <taxon>Pseudonocardiales</taxon>
        <taxon>Pseudonocardiaceae</taxon>
        <taxon>Solihabitans</taxon>
    </lineage>
</organism>
<dbReference type="Pfam" id="PF02567">
    <property type="entry name" value="PhzC-PhzF"/>
    <property type="match status" value="1"/>
</dbReference>
<dbReference type="PIRSF" id="PIRSF016184">
    <property type="entry name" value="PhzC_PhzF"/>
    <property type="match status" value="1"/>
</dbReference>
<reference evidence="4 5" key="1">
    <citation type="submission" date="2019-09" db="EMBL/GenBank/DDBJ databases">
        <title>Goodfellowia gen. nov., a new genus of the Pseudonocardineae related to Actinoalloteichus, containing Goodfellowia coeruleoviolacea gen. nov., comb. nov. gen. nov., comb. nov.</title>
        <authorList>
            <person name="Labeda D."/>
        </authorList>
    </citation>
    <scope>NUCLEOTIDE SEQUENCE [LARGE SCALE GENOMIC DNA]</scope>
    <source>
        <strain evidence="4 5">AN110305</strain>
    </source>
</reference>
<protein>
    <submittedName>
        <fullName evidence="4">PhzF family phenazine biosynthesis protein</fullName>
    </submittedName>
</protein>
<dbReference type="AlphaFoldDB" id="A0A5B2XRZ1"/>
<accession>A0A5B2XRZ1</accession>
<evidence type="ECO:0000256" key="2">
    <source>
        <dbReference type="ARBA" id="ARBA00023235"/>
    </source>
</evidence>
<dbReference type="EMBL" id="VUOB01000005">
    <property type="protein sequence ID" value="KAA2265730.1"/>
    <property type="molecule type" value="Genomic_DNA"/>
</dbReference>
<comment type="similarity">
    <text evidence="1">Belongs to the PhzF family.</text>
</comment>
<reference evidence="4 5" key="2">
    <citation type="submission" date="2019-09" db="EMBL/GenBank/DDBJ databases">
        <authorList>
            <person name="Jin C."/>
        </authorList>
    </citation>
    <scope>NUCLEOTIDE SEQUENCE [LARGE SCALE GENOMIC DNA]</scope>
    <source>
        <strain evidence="4 5">AN110305</strain>
    </source>
</reference>
<gene>
    <name evidence="4" type="ORF">F0L68_03930</name>
</gene>
<name>A0A5B2XRZ1_9PSEU</name>
<evidence type="ECO:0000256" key="1">
    <source>
        <dbReference type="ARBA" id="ARBA00008270"/>
    </source>
</evidence>
<keyword evidence="2" id="KW-0413">Isomerase</keyword>
<evidence type="ECO:0000256" key="3">
    <source>
        <dbReference type="PIRSR" id="PIRSR016184-1"/>
    </source>
</evidence>
<dbReference type="GO" id="GO:0005737">
    <property type="term" value="C:cytoplasm"/>
    <property type="evidence" value="ECO:0007669"/>
    <property type="project" value="TreeGrafter"/>
</dbReference>
<keyword evidence="5" id="KW-1185">Reference proteome</keyword>
<dbReference type="OrthoDB" id="9788221at2"/>
<feature type="active site" evidence="3">
    <location>
        <position position="44"/>
    </location>
</feature>
<dbReference type="InterPro" id="IPR003719">
    <property type="entry name" value="Phenazine_PhzF-like"/>
</dbReference>